<dbReference type="AlphaFoldDB" id="A0A6M8UMA8"/>
<dbReference type="RefSeq" id="WP_173634935.1">
    <property type="nucleotide sequence ID" value="NZ_CP054212.1"/>
</dbReference>
<sequence>MQIPKEGVRLHKTNFAAIGQQLQPLLESGDCYRLIIKPWSEKRSLSQNSLMWMWNSDISTQVNAISTEKLSDEEIHEFLKGMFCPEKEIEILGESKIVRSTKLLDTEEMTFYLRRIEVWCLTKGIKIRIPPNSEYHTKRLINE</sequence>
<dbReference type="InterPro" id="IPR036619">
    <property type="entry name" value="NinB_sf"/>
</dbReference>
<accession>A0A6M8UMA8</accession>
<protein>
    <submittedName>
        <fullName evidence="1">Uncharacterized protein</fullName>
    </submittedName>
</protein>
<gene>
    <name evidence="1" type="ORF">PMPD1_3110</name>
</gene>
<dbReference type="Proteomes" id="UP000505325">
    <property type="component" value="Chromosome"/>
</dbReference>
<name>A0A6M8UMA8_9GAMM</name>
<dbReference type="Gene3D" id="1.10.3790.10">
    <property type="entry name" value="NinB"/>
    <property type="match status" value="1"/>
</dbReference>
<evidence type="ECO:0000313" key="2">
    <source>
        <dbReference type="Proteomes" id="UP000505325"/>
    </source>
</evidence>
<reference evidence="1 2" key="1">
    <citation type="submission" date="2020-06" db="EMBL/GenBank/DDBJ databases">
        <title>Genome sequence of Paramixta manurensis strain PD-1.</title>
        <authorList>
            <person name="Lee C.W."/>
            <person name="Kim J."/>
        </authorList>
    </citation>
    <scope>NUCLEOTIDE SEQUENCE [LARGE SCALE GENOMIC DNA]</scope>
    <source>
        <strain evidence="1 2">PD-1</strain>
    </source>
</reference>
<keyword evidence="2" id="KW-1185">Reference proteome</keyword>
<dbReference type="NCBIfam" id="NF007281">
    <property type="entry name" value="PRK09741.1"/>
    <property type="match status" value="1"/>
</dbReference>
<proteinExistence type="predicted"/>
<dbReference type="EMBL" id="CP054212">
    <property type="protein sequence ID" value="QKJ88042.1"/>
    <property type="molecule type" value="Genomic_DNA"/>
</dbReference>
<evidence type="ECO:0000313" key="1">
    <source>
        <dbReference type="EMBL" id="QKJ88042.1"/>
    </source>
</evidence>
<organism evidence="1 2">
    <name type="scientific">Paramixta manurensis</name>
    <dbReference type="NCBI Taxonomy" id="2740817"/>
    <lineage>
        <taxon>Bacteria</taxon>
        <taxon>Pseudomonadati</taxon>
        <taxon>Pseudomonadota</taxon>
        <taxon>Gammaproteobacteria</taxon>
        <taxon>Enterobacterales</taxon>
        <taxon>Erwiniaceae</taxon>
        <taxon>Paramixta</taxon>
    </lineage>
</organism>
<dbReference type="SUPFAM" id="SSF103370">
    <property type="entry name" value="NinB"/>
    <property type="match status" value="1"/>
</dbReference>
<dbReference type="KEGG" id="pmak:PMPD1_3110"/>